<dbReference type="Proteomes" id="UP000677082">
    <property type="component" value="Unassembled WGS sequence"/>
</dbReference>
<feature type="compositionally biased region" description="Gly residues" evidence="1">
    <location>
        <begin position="58"/>
        <end position="67"/>
    </location>
</feature>
<feature type="region of interest" description="Disordered" evidence="1">
    <location>
        <begin position="40"/>
        <end position="77"/>
    </location>
</feature>
<dbReference type="EMBL" id="BOQN01000050">
    <property type="protein sequence ID" value="GIM91937.1"/>
    <property type="molecule type" value="Genomic_DNA"/>
</dbReference>
<evidence type="ECO:0000313" key="3">
    <source>
        <dbReference type="Proteomes" id="UP000677082"/>
    </source>
</evidence>
<evidence type="ECO:0000256" key="1">
    <source>
        <dbReference type="SAM" id="MobiDB-lite"/>
    </source>
</evidence>
<gene>
    <name evidence="2" type="ORF">Ato02nite_037300</name>
</gene>
<proteinExistence type="predicted"/>
<evidence type="ECO:0000313" key="2">
    <source>
        <dbReference type="EMBL" id="GIM91937.1"/>
    </source>
</evidence>
<accession>A0A919W118</accession>
<comment type="caution">
    <text evidence="2">The sequence shown here is derived from an EMBL/GenBank/DDBJ whole genome shotgun (WGS) entry which is preliminary data.</text>
</comment>
<name>A0A919W118_9ACTN</name>
<reference evidence="2 3" key="1">
    <citation type="submission" date="2021-03" db="EMBL/GenBank/DDBJ databases">
        <title>Whole genome shotgun sequence of Actinoplanes toevensis NBRC 105298.</title>
        <authorList>
            <person name="Komaki H."/>
            <person name="Tamura T."/>
        </authorList>
    </citation>
    <scope>NUCLEOTIDE SEQUENCE [LARGE SCALE GENOMIC DNA]</scope>
    <source>
        <strain evidence="2 3">NBRC 105298</strain>
    </source>
</reference>
<organism evidence="2 3">
    <name type="scientific">Paractinoplanes toevensis</name>
    <dbReference type="NCBI Taxonomy" id="571911"/>
    <lineage>
        <taxon>Bacteria</taxon>
        <taxon>Bacillati</taxon>
        <taxon>Actinomycetota</taxon>
        <taxon>Actinomycetes</taxon>
        <taxon>Micromonosporales</taxon>
        <taxon>Micromonosporaceae</taxon>
        <taxon>Paractinoplanes</taxon>
    </lineage>
</organism>
<keyword evidence="3" id="KW-1185">Reference proteome</keyword>
<dbReference type="AlphaFoldDB" id="A0A919W118"/>
<protein>
    <submittedName>
        <fullName evidence="2">Uncharacterized protein</fullName>
    </submittedName>
</protein>
<sequence>MWRIFTVRPRVLRIVGPGKLPLYVQSAVVGPGRIVARQQLPGGVGAADPGGEGDHDAGGGAESGGAQQGAAAEGAHRRRLHAVMVKAVSSMITATPSGMWAARFSA</sequence>